<dbReference type="GO" id="GO:0005829">
    <property type="term" value="C:cytosol"/>
    <property type="evidence" value="ECO:0007669"/>
    <property type="project" value="EnsemblFungi"/>
</dbReference>
<dbReference type="PROSITE" id="PS50297">
    <property type="entry name" value="ANK_REP_REGION"/>
    <property type="match status" value="4"/>
</dbReference>
<dbReference type="AlphaFoldDB" id="A0A099P114"/>
<dbReference type="eggNOG" id="KOG4412">
    <property type="taxonomic scope" value="Eukaryota"/>
</dbReference>
<dbReference type="GO" id="GO:0005634">
    <property type="term" value="C:nucleus"/>
    <property type="evidence" value="ECO:0007669"/>
    <property type="project" value="EnsemblFungi"/>
</dbReference>
<dbReference type="PANTHER" id="PTHR24121">
    <property type="entry name" value="NO MECHANORECEPTOR POTENTIAL C, ISOFORM D-RELATED"/>
    <property type="match status" value="1"/>
</dbReference>
<dbReference type="GO" id="GO:1904855">
    <property type="term" value="F:proteasome regulatory particle binding"/>
    <property type="evidence" value="ECO:0007669"/>
    <property type="project" value="EnsemblFungi"/>
</dbReference>
<dbReference type="Gene3D" id="1.25.40.20">
    <property type="entry name" value="Ankyrin repeat-containing domain"/>
    <property type="match status" value="1"/>
</dbReference>
<reference evidence="6" key="3">
    <citation type="journal article" date="2017" name="Genome Announc.">
        <title>Genome sequences of Cyberlindnera fabianii 65, Pichia kudriavzevii 129, and Saccharomyces cerevisiae 131 isolated from fermented masau fruits in Zimbabwe.</title>
        <authorList>
            <person name="van Rijswijck I.M.H."/>
            <person name="Derks M.F.L."/>
            <person name="Abee T."/>
            <person name="de Ridder D."/>
            <person name="Smid E.J."/>
        </authorList>
    </citation>
    <scope>NUCLEOTIDE SEQUENCE [LARGE SCALE GENOMIC DNA]</scope>
    <source>
        <strain evidence="6">129</strain>
    </source>
</reference>
<reference evidence="3" key="4">
    <citation type="submission" date="2017-01" db="EMBL/GenBank/DDBJ databases">
        <authorList>
            <person name="Mah S.A."/>
            <person name="Swanson W.J."/>
            <person name="Moy G.W."/>
            <person name="Vacquier V.D."/>
        </authorList>
    </citation>
    <scope>NUCLEOTIDE SEQUENCE [LARGE SCALE GENOMIC DNA]</scope>
    <source>
        <strain evidence="3">129</strain>
    </source>
</reference>
<evidence type="ECO:0000313" key="6">
    <source>
        <dbReference type="Proteomes" id="UP000189274"/>
    </source>
</evidence>
<dbReference type="PANTHER" id="PTHR24121:SF16">
    <property type="entry name" value="NON-SPECIFIC SERINE_THREONINE PROTEIN KINASE"/>
    <property type="match status" value="1"/>
</dbReference>
<feature type="repeat" description="ANK" evidence="1">
    <location>
        <begin position="37"/>
        <end position="59"/>
    </location>
</feature>
<evidence type="ECO:0000313" key="4">
    <source>
        <dbReference type="EMBL" id="OUT23337.1"/>
    </source>
</evidence>
<dbReference type="EMBL" id="NHMM01000002">
    <property type="protein sequence ID" value="OUT23337.1"/>
    <property type="molecule type" value="Genomic_DNA"/>
</dbReference>
<dbReference type="Pfam" id="PF13637">
    <property type="entry name" value="Ank_4"/>
    <property type="match status" value="1"/>
</dbReference>
<dbReference type="GO" id="GO:0070682">
    <property type="term" value="P:proteasome regulatory particle assembly"/>
    <property type="evidence" value="ECO:0007669"/>
    <property type="project" value="EnsemblFungi"/>
</dbReference>
<dbReference type="Proteomes" id="UP000189274">
    <property type="component" value="Unassembled WGS sequence"/>
</dbReference>
<reference evidence="5" key="1">
    <citation type="journal article" date="2014" name="Microb. Cell Fact.">
        <title>Exploiting Issatchenkia orientalis SD108 for succinic acid production.</title>
        <authorList>
            <person name="Xiao H."/>
            <person name="Shao Z."/>
            <person name="Jiang Y."/>
            <person name="Dole S."/>
            <person name="Zhao H."/>
        </authorList>
    </citation>
    <scope>NUCLEOTIDE SEQUENCE [LARGE SCALE GENOMIC DNA]</scope>
    <source>
        <strain evidence="5">SD108</strain>
    </source>
</reference>
<reference evidence="4 7" key="5">
    <citation type="submission" date="2017-05" db="EMBL/GenBank/DDBJ databases">
        <title>The Genome Sequence of Candida krusei Ckrusei653.</title>
        <authorList>
            <person name="Cuomo C."/>
            <person name="Forche A."/>
            <person name="Young S."/>
            <person name="Abouelleil A."/>
            <person name="Cao P."/>
            <person name="Chapman S."/>
            <person name="Cusick C."/>
            <person name="Shea T."/>
            <person name="Nusbaum C."/>
            <person name="Birren B."/>
        </authorList>
    </citation>
    <scope>NUCLEOTIDE SEQUENCE [LARGE SCALE GENOMIC DNA]</scope>
    <source>
        <strain evidence="4 7">Ckrusei653</strain>
    </source>
</reference>
<dbReference type="VEuPathDB" id="FungiDB:C5L36_0A04470"/>
<accession>A0A099P114</accession>
<evidence type="ECO:0000256" key="1">
    <source>
        <dbReference type="PROSITE-ProRule" id="PRU00023"/>
    </source>
</evidence>
<dbReference type="PROSITE" id="PS50088">
    <property type="entry name" value="ANK_REPEAT"/>
    <property type="match status" value="4"/>
</dbReference>
<name>A0A099P114_PICKU</name>
<proteinExistence type="predicted"/>
<dbReference type="Proteomes" id="UP000029867">
    <property type="component" value="Unassembled WGS sequence"/>
</dbReference>
<organism evidence="2 5">
    <name type="scientific">Pichia kudriavzevii</name>
    <name type="common">Yeast</name>
    <name type="synonym">Issatchenkia orientalis</name>
    <dbReference type="NCBI Taxonomy" id="4909"/>
    <lineage>
        <taxon>Eukaryota</taxon>
        <taxon>Fungi</taxon>
        <taxon>Dikarya</taxon>
        <taxon>Ascomycota</taxon>
        <taxon>Saccharomycotina</taxon>
        <taxon>Pichiomycetes</taxon>
        <taxon>Pichiales</taxon>
        <taxon>Pichiaceae</taxon>
        <taxon>Pichia</taxon>
    </lineage>
</organism>
<evidence type="ECO:0000313" key="2">
    <source>
        <dbReference type="EMBL" id="KGK38748.1"/>
    </source>
</evidence>
<dbReference type="HOGENOM" id="CLU_000134_18_2_1"/>
<dbReference type="Pfam" id="PF12796">
    <property type="entry name" value="Ank_2"/>
    <property type="match status" value="2"/>
</dbReference>
<evidence type="ECO:0000313" key="5">
    <source>
        <dbReference type="Proteomes" id="UP000029867"/>
    </source>
</evidence>
<comment type="caution">
    <text evidence="2">The sequence shown here is derived from an EMBL/GenBank/DDBJ whole genome shotgun (WGS) entry which is preliminary data.</text>
</comment>
<dbReference type="EMBL" id="JQFK01000016">
    <property type="protein sequence ID" value="KGK38748.1"/>
    <property type="molecule type" value="Genomic_DNA"/>
</dbReference>
<dbReference type="InterPro" id="IPR036770">
    <property type="entry name" value="Ankyrin_rpt-contain_sf"/>
</dbReference>
<feature type="repeat" description="ANK" evidence="1">
    <location>
        <begin position="155"/>
        <end position="179"/>
    </location>
</feature>
<dbReference type="GO" id="GO:0044183">
    <property type="term" value="F:protein folding chaperone"/>
    <property type="evidence" value="ECO:0007669"/>
    <property type="project" value="EnsemblFungi"/>
</dbReference>
<dbReference type="EMBL" id="MQVM01000003">
    <property type="protein sequence ID" value="ONH76652.1"/>
    <property type="molecule type" value="Genomic_DNA"/>
</dbReference>
<dbReference type="Proteomes" id="UP000195871">
    <property type="component" value="Unassembled WGS sequence"/>
</dbReference>
<feature type="repeat" description="ANK" evidence="1">
    <location>
        <begin position="121"/>
        <end position="154"/>
    </location>
</feature>
<keyword evidence="1" id="KW-0040">ANK repeat</keyword>
<sequence>MSTDGSDITRAVLDGNVGIVKNLLSKDPKLVFTKDEDSRTPLHWAVSLQKPEMVKILLDPYSNVTEDVLKSLEKTEIDIDDMVDDSGWTPLHIAAAAGSFEIFKELATHVSLPDVQLQTSTGQTCLHYAVSKNNYEIVNFLLTHLGASTRIKDKKGQLPIHRAAAVGSTRMVEILVQTGKSPVDPADSFGYLPIHYALAEGHGEVAVQLVVLGSAWKTPVSSGESTLSIAVDDKVRSFFKSTLLNEGLAEEADFESL</sequence>
<gene>
    <name evidence="3" type="ORF">BOH78_0915</name>
    <name evidence="4" type="ORF">CAS74_001655</name>
    <name evidence="2" type="ORF">JL09_g2128</name>
</gene>
<dbReference type="InterPro" id="IPR002110">
    <property type="entry name" value="Ankyrin_rpt"/>
</dbReference>
<dbReference type="SMART" id="SM00248">
    <property type="entry name" value="ANK"/>
    <property type="match status" value="6"/>
</dbReference>
<feature type="repeat" description="ANK" evidence="1">
    <location>
        <begin position="86"/>
        <end position="106"/>
    </location>
</feature>
<dbReference type="SUPFAM" id="SSF48403">
    <property type="entry name" value="Ankyrin repeat"/>
    <property type="match status" value="1"/>
</dbReference>
<evidence type="ECO:0000313" key="7">
    <source>
        <dbReference type="Proteomes" id="UP000195871"/>
    </source>
</evidence>
<protein>
    <submittedName>
        <fullName evidence="2">Uncharacterized protein</fullName>
    </submittedName>
</protein>
<reference evidence="2" key="2">
    <citation type="submission" date="2014-08" db="EMBL/GenBank/DDBJ databases">
        <title>Exploiting Issatchenkia orientalis SD108 for Succinic Acid Production.</title>
        <authorList>
            <person name="Xiao H."/>
            <person name="Shao Z."/>
            <person name="Jiang Y."/>
            <person name="Dole S."/>
            <person name="Zhao H."/>
        </authorList>
    </citation>
    <scope>NUCLEOTIDE SEQUENCE [LARGE SCALE GENOMIC DNA]</scope>
    <source>
        <strain evidence="2">SD108</strain>
    </source>
</reference>
<evidence type="ECO:0000313" key="3">
    <source>
        <dbReference type="EMBL" id="ONH76652.1"/>
    </source>
</evidence>